<evidence type="ECO:0000313" key="3">
    <source>
        <dbReference type="Proteomes" id="UP000292447"/>
    </source>
</evidence>
<dbReference type="EMBL" id="CP034458">
    <property type="protein sequence ID" value="QBM88208.1"/>
    <property type="molecule type" value="Genomic_DNA"/>
</dbReference>
<reference evidence="3" key="1">
    <citation type="submission" date="2019-03" db="EMBL/GenBank/DDBJ databases">
        <title>Snf2 controls pulcherriminic acid biosynthesis and connects pigmentation and antifungal activity of the yeast Metschnikowia pulcherrima.</title>
        <authorList>
            <person name="Gore-Lloyd D."/>
            <person name="Sumann I."/>
            <person name="Brachmann A.O."/>
            <person name="Schneeberger K."/>
            <person name="Ortiz-Merino R.A."/>
            <person name="Moreno-Beltran M."/>
            <person name="Schlaefli M."/>
            <person name="Kirner P."/>
            <person name="Santos Kron A."/>
            <person name="Wolfe K.H."/>
            <person name="Piel J."/>
            <person name="Ahrens C.H."/>
            <person name="Henk D."/>
            <person name="Freimoser F.M."/>
        </authorList>
    </citation>
    <scope>NUCLEOTIDE SEQUENCE [LARGE SCALE GENOMIC DNA]</scope>
    <source>
        <strain evidence="3">APC 1.2</strain>
    </source>
</reference>
<dbReference type="AlphaFoldDB" id="A0A4P6XQ80"/>
<protein>
    <submittedName>
        <fullName evidence="2">Uncharacterized protein</fullName>
    </submittedName>
</protein>
<dbReference type="Proteomes" id="UP000292447">
    <property type="component" value="Chromosome III"/>
</dbReference>
<keyword evidence="3" id="KW-1185">Reference proteome</keyword>
<keyword evidence="1" id="KW-0732">Signal</keyword>
<organism evidence="2 3">
    <name type="scientific">Metschnikowia aff. pulcherrima</name>
    <dbReference type="NCBI Taxonomy" id="2163413"/>
    <lineage>
        <taxon>Eukaryota</taxon>
        <taxon>Fungi</taxon>
        <taxon>Dikarya</taxon>
        <taxon>Ascomycota</taxon>
        <taxon>Saccharomycotina</taxon>
        <taxon>Pichiomycetes</taxon>
        <taxon>Metschnikowiaceae</taxon>
        <taxon>Metschnikowia</taxon>
    </lineage>
</organism>
<accession>A0A4P6XQ80</accession>
<sequence length="227" mass="25619">MKLTIFAALVAIAYALTTESQAGTGDSMHKRETVQDYPKTNVELIYKLSHVRDALNEALENGVSPHRWYFAKQDVAGLVEAAKTLNPVMSEIETKQFNDEISLIYNFTFPRGDAAVVQACAQDNADQLCALYTFKGYVDEVAYLSRHAELIKALSHLEKGYVSATRYFLQRGLARINVRIERIKEAPVDMWKSEPGFEATQKLLRKTKKMIDEESAFLKVKPHRASA</sequence>
<feature type="chain" id="PRO_5020290085" evidence="1">
    <location>
        <begin position="16"/>
        <end position="227"/>
    </location>
</feature>
<feature type="signal peptide" evidence="1">
    <location>
        <begin position="1"/>
        <end position="15"/>
    </location>
</feature>
<gene>
    <name evidence="2" type="ORF">METSCH_C01730</name>
</gene>
<proteinExistence type="predicted"/>
<evidence type="ECO:0000256" key="1">
    <source>
        <dbReference type="SAM" id="SignalP"/>
    </source>
</evidence>
<name>A0A4P6XQ80_9ASCO</name>
<evidence type="ECO:0000313" key="2">
    <source>
        <dbReference type="EMBL" id="QBM88208.1"/>
    </source>
</evidence>